<sequence>MTTALINDLCCMQLLYAQATKPELRQITNSIYSTLISEPENRAILRDKYYIPNSRVSVVNTTAEMSIEYADKLVQISGSKAAAILVNQQLGEVAYRCVFTADRTPIFELAGGASVPSSAPAVSEEQQKALVLTLWHLAFNDSDREEFLNSQNKASVLQGIEVDGNALNAEISTWIDEQVQAQNITDLKDFIGFYLYKATW</sequence>
<evidence type="ECO:0000313" key="2">
    <source>
        <dbReference type="Proteomes" id="UP000076661"/>
    </source>
</evidence>
<reference evidence="1 2" key="1">
    <citation type="submission" date="2013-07" db="EMBL/GenBank/DDBJ databases">
        <title>Comparative Genomic and Metabolomic Analysis of Twelve Strains of Pseudoalteromonas luteoviolacea.</title>
        <authorList>
            <person name="Vynne N.G."/>
            <person name="Mansson M."/>
            <person name="Gram L."/>
        </authorList>
    </citation>
    <scope>NUCLEOTIDE SEQUENCE [LARGE SCALE GENOMIC DNA]</scope>
    <source>
        <strain evidence="1 2">S4060-1</strain>
    </source>
</reference>
<dbReference type="PATRIC" id="fig|1365257.3.peg.3470"/>
<accession>A0A162AYZ8</accession>
<dbReference type="AlphaFoldDB" id="A0A162AYZ8"/>
<gene>
    <name evidence="1" type="ORF">N478_23265</name>
</gene>
<comment type="caution">
    <text evidence="1">The sequence shown here is derived from an EMBL/GenBank/DDBJ whole genome shotgun (WGS) entry which is preliminary data.</text>
</comment>
<dbReference type="Proteomes" id="UP000076661">
    <property type="component" value="Unassembled WGS sequence"/>
</dbReference>
<organism evidence="1 2">
    <name type="scientific">Pseudoalteromonas luteoviolacea S4060-1</name>
    <dbReference type="NCBI Taxonomy" id="1365257"/>
    <lineage>
        <taxon>Bacteria</taxon>
        <taxon>Pseudomonadati</taxon>
        <taxon>Pseudomonadota</taxon>
        <taxon>Gammaproteobacteria</taxon>
        <taxon>Alteromonadales</taxon>
        <taxon>Pseudoalteromonadaceae</taxon>
        <taxon>Pseudoalteromonas</taxon>
    </lineage>
</organism>
<name>A0A162AYZ8_9GAMM</name>
<evidence type="ECO:0000313" key="1">
    <source>
        <dbReference type="EMBL" id="KZN63870.1"/>
    </source>
</evidence>
<dbReference type="EMBL" id="AUXX01000031">
    <property type="protein sequence ID" value="KZN63870.1"/>
    <property type="molecule type" value="Genomic_DNA"/>
</dbReference>
<proteinExistence type="predicted"/>
<protein>
    <submittedName>
        <fullName evidence="1">Uncharacterized protein</fullName>
    </submittedName>
</protein>
<dbReference type="RefSeq" id="WP_063381912.1">
    <property type="nucleotide sequence ID" value="NZ_AUXX01000031.1"/>
</dbReference>